<dbReference type="EMBL" id="JOKQ01000010">
    <property type="protein sequence ID" value="KHN69045.1"/>
    <property type="molecule type" value="Genomic_DNA"/>
</dbReference>
<evidence type="ECO:0000313" key="2">
    <source>
        <dbReference type="Proteomes" id="UP000031056"/>
    </source>
</evidence>
<dbReference type="SUPFAM" id="SSF47954">
    <property type="entry name" value="Cyclin-like"/>
    <property type="match status" value="2"/>
</dbReference>
<dbReference type="GO" id="GO:0016538">
    <property type="term" value="F:cyclin-dependent protein serine/threonine kinase regulator activity"/>
    <property type="evidence" value="ECO:0007669"/>
    <property type="project" value="InterPro"/>
</dbReference>
<dbReference type="CDD" id="cd20546">
    <property type="entry name" value="CYCLIN_SpCG1C_ScCTK2-like_rpt2"/>
    <property type="match status" value="1"/>
</dbReference>
<sequence length="212" mass="24120">MSQHYDMCKKVTDTKCIKGIINISRNLEIPQKTAYFALGIYYKHALDSNCMKITAAGAACIMLAGKINGSPRTLEQILRASHRYYGINSENMFKQDYEDAIEIELHACILIDFDFSTNDPYKLLEVFCAEYHIPKQKALIIWTILNDSACIPLQSAFSSRTILMTCIFVSELIQGHPMDISSFKQKFGLSDIQDTEINFISEEIVSMYETLL</sequence>
<keyword evidence="2" id="KW-1185">Reference proteome</keyword>
<dbReference type="Gene3D" id="1.10.472.10">
    <property type="entry name" value="Cyclin-like"/>
    <property type="match status" value="2"/>
</dbReference>
<proteinExistence type="predicted"/>
<protein>
    <recommendedName>
        <fullName evidence="3">Cyclin</fullName>
    </recommendedName>
</protein>
<organism evidence="1 2">
    <name type="scientific">Ordospora colligata OC4</name>
    <dbReference type="NCBI Taxonomy" id="1354746"/>
    <lineage>
        <taxon>Eukaryota</taxon>
        <taxon>Fungi</taxon>
        <taxon>Fungi incertae sedis</taxon>
        <taxon>Microsporidia</taxon>
        <taxon>Ordosporidae</taxon>
        <taxon>Ordospora</taxon>
    </lineage>
</organism>
<dbReference type="InterPro" id="IPR036915">
    <property type="entry name" value="Cyclin-like_sf"/>
</dbReference>
<dbReference type="GO" id="GO:0006357">
    <property type="term" value="P:regulation of transcription by RNA polymerase II"/>
    <property type="evidence" value="ECO:0007669"/>
    <property type="project" value="InterPro"/>
</dbReference>
<dbReference type="VEuPathDB" id="MicrosporidiaDB:M896_100290"/>
<dbReference type="OrthoDB" id="10264655at2759"/>
<dbReference type="RefSeq" id="XP_014563087.1">
    <property type="nucleotide sequence ID" value="XM_014707601.1"/>
</dbReference>
<evidence type="ECO:0008006" key="3">
    <source>
        <dbReference type="Google" id="ProtNLM"/>
    </source>
</evidence>
<dbReference type="Proteomes" id="UP000031056">
    <property type="component" value="Unassembled WGS sequence"/>
</dbReference>
<name>A0A0B2UJ82_9MICR</name>
<dbReference type="PANTHER" id="PTHR10026">
    <property type="entry name" value="CYCLIN"/>
    <property type="match status" value="1"/>
</dbReference>
<dbReference type="InParanoid" id="A0A0B2UJ82"/>
<dbReference type="InterPro" id="IPR043198">
    <property type="entry name" value="Cyclin/Ssn8"/>
</dbReference>
<gene>
    <name evidence="1" type="ORF">M896_100290</name>
</gene>
<evidence type="ECO:0000313" key="1">
    <source>
        <dbReference type="EMBL" id="KHN69045.1"/>
    </source>
</evidence>
<comment type="caution">
    <text evidence="1">The sequence shown here is derived from an EMBL/GenBank/DDBJ whole genome shotgun (WGS) entry which is preliminary data.</text>
</comment>
<dbReference type="HOGENOM" id="CLU_1288888_0_0_1"/>
<dbReference type="GeneID" id="26262439"/>
<accession>A0A0B2UJ82</accession>
<reference evidence="1 2" key="1">
    <citation type="journal article" date="2014" name="MBio">
        <title>The Ordospora colligata genome; evolution of extreme reduction in microsporidia and host-to-parasite horizontal gene transfer.</title>
        <authorList>
            <person name="Pombert J.-F."/>
            <person name="Haag K.L."/>
            <person name="Beidas S."/>
            <person name="Ebert D."/>
            <person name="Keeling P.J."/>
        </authorList>
    </citation>
    <scope>NUCLEOTIDE SEQUENCE [LARGE SCALE GENOMIC DNA]</scope>
    <source>
        <strain evidence="1 2">OC4</strain>
    </source>
</reference>
<dbReference type="AlphaFoldDB" id="A0A0B2UJ82"/>